<dbReference type="EMBL" id="CM017324">
    <property type="protein sequence ID" value="KAE8037667.1"/>
    <property type="molecule type" value="Genomic_DNA"/>
</dbReference>
<sequence length="90" mass="10310">MEQNAQNIPASNIHRKHRQRQLNLLRRLQGRRNRNFRRCLQRPPAKEDAPASSVDAGIATFAGVDRGRWQSYLLWHPLLTPAQQPSSAST</sequence>
<evidence type="ECO:0000313" key="1">
    <source>
        <dbReference type="EMBL" id="KAE8037667.1"/>
    </source>
</evidence>
<dbReference type="Proteomes" id="UP000327013">
    <property type="component" value="Chromosome 4"/>
</dbReference>
<name>A0A660KMN5_9ROSI</name>
<organism evidence="1 2">
    <name type="scientific">Carpinus fangiana</name>
    <dbReference type="NCBI Taxonomy" id="176857"/>
    <lineage>
        <taxon>Eukaryota</taxon>
        <taxon>Viridiplantae</taxon>
        <taxon>Streptophyta</taxon>
        <taxon>Embryophyta</taxon>
        <taxon>Tracheophyta</taxon>
        <taxon>Spermatophyta</taxon>
        <taxon>Magnoliopsida</taxon>
        <taxon>eudicotyledons</taxon>
        <taxon>Gunneridae</taxon>
        <taxon>Pentapetalae</taxon>
        <taxon>rosids</taxon>
        <taxon>fabids</taxon>
        <taxon>Fagales</taxon>
        <taxon>Betulaceae</taxon>
        <taxon>Carpinus</taxon>
    </lineage>
</organism>
<evidence type="ECO:0000313" key="2">
    <source>
        <dbReference type="Proteomes" id="UP000327013"/>
    </source>
</evidence>
<dbReference type="AlphaFoldDB" id="A0A660KMN5"/>
<protein>
    <submittedName>
        <fullName evidence="1">Uncharacterized protein</fullName>
    </submittedName>
</protein>
<keyword evidence="2" id="KW-1185">Reference proteome</keyword>
<reference evidence="1 2" key="1">
    <citation type="submission" date="2019-06" db="EMBL/GenBank/DDBJ databases">
        <title>A chromosomal-level reference genome of Carpinus fangiana (Coryloideae, Betulaceae).</title>
        <authorList>
            <person name="Yang X."/>
            <person name="Wang Z."/>
            <person name="Zhang L."/>
            <person name="Hao G."/>
            <person name="Liu J."/>
            <person name="Yang Y."/>
        </authorList>
    </citation>
    <scope>NUCLEOTIDE SEQUENCE [LARGE SCALE GENOMIC DNA]</scope>
    <source>
        <strain evidence="1">Cfa_2016G</strain>
        <tissue evidence="1">Leaf</tissue>
    </source>
</reference>
<accession>A0A660KMN5</accession>
<gene>
    <name evidence="1" type="ORF">FH972_010238</name>
</gene>
<proteinExistence type="predicted"/>